<dbReference type="InterPro" id="IPR036910">
    <property type="entry name" value="HMG_box_dom_sf"/>
</dbReference>
<evidence type="ECO:0000256" key="6">
    <source>
        <dbReference type="ARBA" id="ARBA00022928"/>
    </source>
</evidence>
<keyword evidence="15" id="KW-1185">Reference proteome</keyword>
<dbReference type="GO" id="GO:0001228">
    <property type="term" value="F:DNA-binding transcription activator activity, RNA polymerase II-specific"/>
    <property type="evidence" value="ECO:0007669"/>
    <property type="project" value="TreeGrafter"/>
</dbReference>
<dbReference type="GO" id="GO:0005516">
    <property type="term" value="F:calmodulin binding"/>
    <property type="evidence" value="ECO:0007669"/>
    <property type="project" value="UniProtKB-KW"/>
</dbReference>
<keyword evidence="4" id="KW-0221">Differentiation</keyword>
<evidence type="ECO:0000256" key="9">
    <source>
        <dbReference type="ARBA" id="ARBA00023163"/>
    </source>
</evidence>
<evidence type="ECO:0000256" key="4">
    <source>
        <dbReference type="ARBA" id="ARBA00022782"/>
    </source>
</evidence>
<proteinExistence type="inferred from homology"/>
<evidence type="ECO:0000256" key="10">
    <source>
        <dbReference type="ARBA" id="ARBA00032498"/>
    </source>
</evidence>
<evidence type="ECO:0000256" key="1">
    <source>
        <dbReference type="ARBA" id="ARBA00004324"/>
    </source>
</evidence>
<feature type="region of interest" description="Disordered" evidence="13">
    <location>
        <begin position="22"/>
        <end position="67"/>
    </location>
</feature>
<evidence type="ECO:0000256" key="2">
    <source>
        <dbReference type="ARBA" id="ARBA00005998"/>
    </source>
</evidence>
<dbReference type="AlphaFoldDB" id="A0A914DRI1"/>
<evidence type="ECO:0000259" key="14">
    <source>
        <dbReference type="PROSITE" id="PS50118"/>
    </source>
</evidence>
<comment type="function">
    <text evidence="11">Transcriptional regulator that controls a genetic switch in male development. It is necessary and sufficient for initiating male sex determination by directing the development of supporting cell precursors (pre-Sertoli cells) as Sertoli rather than granulosa cells. Involved in different aspects of gene regulation including promoter activation or repression. Binds to the DNA consensus sequence 5'-[AT]AACAA[AT]-3'. SRY HMG box recognizes DNA by partial intercalation in the minor groove and promotes DNA bending. Also involved in pre-mRNA splicing. In male adult brain involved in the maintenance of motor functions of dopaminergic neurons.</text>
</comment>
<keyword evidence="7 12" id="KW-0238">DNA-binding</keyword>
<evidence type="ECO:0000313" key="16">
    <source>
        <dbReference type="WBParaSite" id="ACRNAN_scaffold335.g18473.t1"/>
    </source>
</evidence>
<dbReference type="GO" id="GO:0016607">
    <property type="term" value="C:nuclear speck"/>
    <property type="evidence" value="ECO:0007669"/>
    <property type="project" value="UniProtKB-SubCell"/>
</dbReference>
<sequence>MSVVSVKSHLKTLTHQINLKKKADVEKEERVQADDKEKEMDDAQEKDTSELEPKTTKETEANFSSLTDSASVEIDPDFLKVLSSPTRKKKPFNAYMMWSFLERQKIVKDCPDWPTSTLHKILGSRWKKMTDEEKKPFVDEAKKLKESFEKNHQYRPIVKRKRKHYGVLIPVFPKMPQPVAHKDL</sequence>
<evidence type="ECO:0000313" key="15">
    <source>
        <dbReference type="Proteomes" id="UP000887540"/>
    </source>
</evidence>
<keyword evidence="12" id="KW-0539">Nucleus</keyword>
<dbReference type="SMART" id="SM00398">
    <property type="entry name" value="HMG"/>
    <property type="match status" value="1"/>
</dbReference>
<dbReference type="PANTHER" id="PTHR10270">
    <property type="entry name" value="SOX TRANSCRIPTION FACTOR"/>
    <property type="match status" value="1"/>
</dbReference>
<dbReference type="Proteomes" id="UP000887540">
    <property type="component" value="Unplaced"/>
</dbReference>
<dbReference type="PANTHER" id="PTHR10270:SF161">
    <property type="entry name" value="SEX-DETERMINING REGION Y PROTEIN"/>
    <property type="match status" value="1"/>
</dbReference>
<organism evidence="15 16">
    <name type="scientific">Acrobeloides nanus</name>
    <dbReference type="NCBI Taxonomy" id="290746"/>
    <lineage>
        <taxon>Eukaryota</taxon>
        <taxon>Metazoa</taxon>
        <taxon>Ecdysozoa</taxon>
        <taxon>Nematoda</taxon>
        <taxon>Chromadorea</taxon>
        <taxon>Rhabditida</taxon>
        <taxon>Tylenchina</taxon>
        <taxon>Cephalobomorpha</taxon>
        <taxon>Cephaloboidea</taxon>
        <taxon>Cephalobidae</taxon>
        <taxon>Acrobeloides</taxon>
    </lineage>
</organism>
<feature type="domain" description="HMG box" evidence="14">
    <location>
        <begin position="88"/>
        <end position="155"/>
    </location>
</feature>
<dbReference type="Gene3D" id="1.10.30.10">
    <property type="entry name" value="High mobility group box domain"/>
    <property type="match status" value="1"/>
</dbReference>
<comment type="similarity">
    <text evidence="2">Belongs to the SRY family.</text>
</comment>
<accession>A0A914DRI1</accession>
<keyword evidence="8" id="KW-0010">Activator</keyword>
<dbReference type="PROSITE" id="PS50118">
    <property type="entry name" value="HMG_BOX_2"/>
    <property type="match status" value="1"/>
</dbReference>
<evidence type="ECO:0000256" key="5">
    <source>
        <dbReference type="ARBA" id="ARBA00022860"/>
    </source>
</evidence>
<evidence type="ECO:0000256" key="11">
    <source>
        <dbReference type="ARBA" id="ARBA00045821"/>
    </source>
</evidence>
<dbReference type="GO" id="GO:0000978">
    <property type="term" value="F:RNA polymerase II cis-regulatory region sequence-specific DNA binding"/>
    <property type="evidence" value="ECO:0007669"/>
    <property type="project" value="TreeGrafter"/>
</dbReference>
<protein>
    <recommendedName>
        <fullName evidence="3">Sex-determining region Y protein</fullName>
    </recommendedName>
    <alternativeName>
        <fullName evidence="10">Testis-determining factor</fullName>
    </alternativeName>
</protein>
<dbReference type="InterPro" id="IPR009071">
    <property type="entry name" value="HMG_box_dom"/>
</dbReference>
<comment type="subcellular location">
    <subcellularLocation>
        <location evidence="1">Nucleus speckle</location>
    </subcellularLocation>
</comment>
<dbReference type="GO" id="GO:0007548">
    <property type="term" value="P:sex differentiation"/>
    <property type="evidence" value="ECO:0007669"/>
    <property type="project" value="UniProtKB-KW"/>
</dbReference>
<feature type="compositionally biased region" description="Basic and acidic residues" evidence="13">
    <location>
        <begin position="22"/>
        <end position="60"/>
    </location>
</feature>
<evidence type="ECO:0000256" key="3">
    <source>
        <dbReference type="ARBA" id="ARBA00019052"/>
    </source>
</evidence>
<evidence type="ECO:0000256" key="13">
    <source>
        <dbReference type="SAM" id="MobiDB-lite"/>
    </source>
</evidence>
<reference evidence="16" key="1">
    <citation type="submission" date="2022-11" db="UniProtKB">
        <authorList>
            <consortium name="WormBaseParasite"/>
        </authorList>
    </citation>
    <scope>IDENTIFICATION</scope>
</reference>
<dbReference type="InterPro" id="IPR050140">
    <property type="entry name" value="SRY-related_HMG-box_TF-like"/>
</dbReference>
<dbReference type="Pfam" id="PF00505">
    <property type="entry name" value="HMG_box"/>
    <property type="match status" value="1"/>
</dbReference>
<dbReference type="SUPFAM" id="SSF47095">
    <property type="entry name" value="HMG-box"/>
    <property type="match status" value="1"/>
</dbReference>
<keyword evidence="5" id="KW-0112">Calmodulin-binding</keyword>
<keyword evidence="9" id="KW-0804">Transcription</keyword>
<keyword evidence="6" id="KW-0726">Sexual differentiation</keyword>
<dbReference type="WBParaSite" id="ACRNAN_scaffold335.g18473.t1">
    <property type="protein sequence ID" value="ACRNAN_scaffold335.g18473.t1"/>
    <property type="gene ID" value="ACRNAN_scaffold335.g18473"/>
</dbReference>
<evidence type="ECO:0000256" key="7">
    <source>
        <dbReference type="ARBA" id="ARBA00023125"/>
    </source>
</evidence>
<dbReference type="GO" id="GO:0030154">
    <property type="term" value="P:cell differentiation"/>
    <property type="evidence" value="ECO:0007669"/>
    <property type="project" value="UniProtKB-KW"/>
</dbReference>
<feature type="DNA-binding region" description="HMG box" evidence="12">
    <location>
        <begin position="88"/>
        <end position="155"/>
    </location>
</feature>
<evidence type="ECO:0000256" key="12">
    <source>
        <dbReference type="PROSITE-ProRule" id="PRU00267"/>
    </source>
</evidence>
<name>A0A914DRI1_9BILA</name>
<evidence type="ECO:0000256" key="8">
    <source>
        <dbReference type="ARBA" id="ARBA00023159"/>
    </source>
</evidence>